<dbReference type="EMBL" id="BGPR01022241">
    <property type="protein sequence ID" value="GBN88364.1"/>
    <property type="molecule type" value="Genomic_DNA"/>
</dbReference>
<name>A0A4Y2SJJ2_ARAVE</name>
<evidence type="ECO:0000313" key="3">
    <source>
        <dbReference type="EMBL" id="GBN88364.1"/>
    </source>
</evidence>
<dbReference type="Proteomes" id="UP000499080">
    <property type="component" value="Unassembled WGS sequence"/>
</dbReference>
<evidence type="ECO:0000313" key="1">
    <source>
        <dbReference type="EMBL" id="GBN85548.1"/>
    </source>
</evidence>
<evidence type="ECO:0000313" key="2">
    <source>
        <dbReference type="EMBL" id="GBN86280.1"/>
    </source>
</evidence>
<reference evidence="4 5" key="1">
    <citation type="journal article" date="2019" name="Sci. Rep.">
        <title>Orb-weaving spider Araneus ventricosus genome elucidates the spidroin gene catalogue.</title>
        <authorList>
            <person name="Kono N."/>
            <person name="Nakamura H."/>
            <person name="Ohtoshi R."/>
            <person name="Moran D.A.P."/>
            <person name="Shinohara A."/>
            <person name="Yoshida Y."/>
            <person name="Fujiwara M."/>
            <person name="Mori M."/>
            <person name="Tomita M."/>
            <person name="Arakawa K."/>
        </authorList>
    </citation>
    <scope>NUCLEOTIDE SEQUENCE [LARGE SCALE GENOMIC DNA]</scope>
</reference>
<proteinExistence type="predicted"/>
<protein>
    <submittedName>
        <fullName evidence="4">Uncharacterized protein</fullName>
    </submittedName>
</protein>
<organism evidence="4 5">
    <name type="scientific">Araneus ventricosus</name>
    <name type="common">Orbweaver spider</name>
    <name type="synonym">Epeira ventricosa</name>
    <dbReference type="NCBI Taxonomy" id="182803"/>
    <lineage>
        <taxon>Eukaryota</taxon>
        <taxon>Metazoa</taxon>
        <taxon>Ecdysozoa</taxon>
        <taxon>Arthropoda</taxon>
        <taxon>Chelicerata</taxon>
        <taxon>Arachnida</taxon>
        <taxon>Araneae</taxon>
        <taxon>Araneomorphae</taxon>
        <taxon>Entelegynae</taxon>
        <taxon>Araneoidea</taxon>
        <taxon>Araneidae</taxon>
        <taxon>Araneus</taxon>
    </lineage>
</organism>
<comment type="caution">
    <text evidence="4">The sequence shown here is derived from an EMBL/GenBank/DDBJ whole genome shotgun (WGS) entry which is preliminary data.</text>
</comment>
<evidence type="ECO:0000313" key="5">
    <source>
        <dbReference type="Proteomes" id="UP000499080"/>
    </source>
</evidence>
<dbReference type="AlphaFoldDB" id="A0A4Y2SJJ2"/>
<dbReference type="EMBL" id="BGPR01021209">
    <property type="protein sequence ID" value="GBN86280.1"/>
    <property type="molecule type" value="Genomic_DNA"/>
</dbReference>
<dbReference type="EMBL" id="BGPR01022269">
    <property type="protein sequence ID" value="GBN88424.1"/>
    <property type="molecule type" value="Genomic_DNA"/>
</dbReference>
<evidence type="ECO:0000313" key="4">
    <source>
        <dbReference type="EMBL" id="GBN88424.1"/>
    </source>
</evidence>
<dbReference type="EMBL" id="BGPR01020831">
    <property type="protein sequence ID" value="GBN85548.1"/>
    <property type="molecule type" value="Genomic_DNA"/>
</dbReference>
<keyword evidence="5" id="KW-1185">Reference proteome</keyword>
<gene>
    <name evidence="2" type="ORF">AVEN_131451_1</name>
    <name evidence="4" type="ORF">AVEN_219915_1</name>
    <name evidence="3" type="ORF">AVEN_270039_1</name>
    <name evidence="1" type="ORF">AVEN_86249_1</name>
</gene>
<accession>A0A4Y2SJJ2</accession>
<sequence length="100" mass="12138">MTRIESLRRRTAPLTLEKIRRRPMWEDNPRKMLPRVDKKKCRFSLLPKPFTRKISKKNGMDFITSRLPDLAAHNEHRSELFPLEFGKRKRIKISRHLKIF</sequence>